<feature type="domain" description="Zn(2)-C6 fungal-type" evidence="9">
    <location>
        <begin position="18"/>
        <end position="48"/>
    </location>
</feature>
<comment type="caution">
    <text evidence="10">The sequence shown here is derived from an EMBL/GenBank/DDBJ whole genome shotgun (WGS) entry which is preliminary data.</text>
</comment>
<feature type="region of interest" description="Disordered" evidence="8">
    <location>
        <begin position="127"/>
        <end position="153"/>
    </location>
</feature>
<dbReference type="CDD" id="cd00067">
    <property type="entry name" value="GAL4"/>
    <property type="match status" value="1"/>
</dbReference>
<dbReference type="PROSITE" id="PS00463">
    <property type="entry name" value="ZN2_CY6_FUNGAL_1"/>
    <property type="match status" value="1"/>
</dbReference>
<evidence type="ECO:0000256" key="6">
    <source>
        <dbReference type="ARBA" id="ARBA00023163"/>
    </source>
</evidence>
<evidence type="ECO:0000256" key="4">
    <source>
        <dbReference type="ARBA" id="ARBA00023015"/>
    </source>
</evidence>
<keyword evidence="11" id="KW-1185">Reference proteome</keyword>
<dbReference type="AlphaFoldDB" id="A0A9P9J426"/>
<dbReference type="Pfam" id="PF00172">
    <property type="entry name" value="Zn_clus"/>
    <property type="match status" value="1"/>
</dbReference>
<evidence type="ECO:0000313" key="11">
    <source>
        <dbReference type="Proteomes" id="UP000717696"/>
    </source>
</evidence>
<evidence type="ECO:0000259" key="9">
    <source>
        <dbReference type="PROSITE" id="PS50048"/>
    </source>
</evidence>
<dbReference type="Pfam" id="PF04082">
    <property type="entry name" value="Fungal_trans"/>
    <property type="match status" value="1"/>
</dbReference>
<keyword evidence="2" id="KW-0479">Metal-binding</keyword>
<dbReference type="InterPro" id="IPR001138">
    <property type="entry name" value="Zn2Cys6_DnaBD"/>
</dbReference>
<keyword evidence="6" id="KW-0804">Transcription</keyword>
<keyword evidence="5" id="KW-0238">DNA-binding</keyword>
<dbReference type="PANTHER" id="PTHR31313">
    <property type="entry name" value="TY1 ENHANCER ACTIVATOR"/>
    <property type="match status" value="1"/>
</dbReference>
<accession>A0A9P9J426</accession>
<evidence type="ECO:0000313" key="10">
    <source>
        <dbReference type="EMBL" id="KAH7140494.1"/>
    </source>
</evidence>
<keyword evidence="7" id="KW-0539">Nucleus</keyword>
<sequence length="758" mass="84416">MPDAEKQTSSNRRHVTSACRACREAKIKCDGQTPICRHCFNKDRQCVYGGRVDRRKVSVRKAVDAFAKRVQQLELFISTHDLEVPLCPDDCKETIDGLIAAYALDKSTPQPSQDIGLDNVTQLAPKLNQSQTTPPSEAPPQLHAVTPGNHRSDHHVGASFDHDRITRENDLNNVNLEPSLASLLPFYGSIDADWVWDVSSMVQMEGQPPIRVSPPPFGLNEILPPRNTDGMAVIEDESTDDEEHSEVTNQFSSRLGTLSTTESGDIRFYGATSNLSLVSGGTTPKELKSLAKAVARAQARLDALGIGQVVDEDLVQHLINLYFAWHDPSLHVVDRVAFEHARAEYQQLGSDRCLYSEALANAMCAVGAGLETVNHQDYPTPLGEFFASRSKALLEFELDHPKIATVQALAILSCYEAAQTRDSRGWLFSGMSLRLAFDLGLHLSTANFVANGRMSRLEAHARKVTFWACFITDRMWGLYLGRPFDNSFDAVTVEKPLSDGDCLTNDFWLAYAPVKPGFHDFRLPDNQELLTERWIGLYEIMAVLGHCLYFRADASNTDLQALAHQTNLRLLDWRSKLPPHLQVHTESESTGLYLPQALMLHMQYALFVINLHRPFVAKHYIQPEPPVGPGHLHAREMCISSAIEIAKLLRIFESQYTLSRSNVQMVYIAFTAALILVYATIAENNEESHRDLPFHLGTCSHALAELGNIFPNANRTLDVLLKVKRSWQARLVAATTGSKRRGSSATTGSGSKRRRAQL</sequence>
<organism evidence="10 11">
    <name type="scientific">Dactylonectria estremocensis</name>
    <dbReference type="NCBI Taxonomy" id="1079267"/>
    <lineage>
        <taxon>Eukaryota</taxon>
        <taxon>Fungi</taxon>
        <taxon>Dikarya</taxon>
        <taxon>Ascomycota</taxon>
        <taxon>Pezizomycotina</taxon>
        <taxon>Sordariomycetes</taxon>
        <taxon>Hypocreomycetidae</taxon>
        <taxon>Hypocreales</taxon>
        <taxon>Nectriaceae</taxon>
        <taxon>Dactylonectria</taxon>
    </lineage>
</organism>
<dbReference type="PROSITE" id="PS50048">
    <property type="entry name" value="ZN2_CY6_FUNGAL_2"/>
    <property type="match status" value="1"/>
</dbReference>
<dbReference type="CDD" id="cd12148">
    <property type="entry name" value="fungal_TF_MHR"/>
    <property type="match status" value="1"/>
</dbReference>
<dbReference type="InterPro" id="IPR036864">
    <property type="entry name" value="Zn2-C6_fun-type_DNA-bd_sf"/>
</dbReference>
<evidence type="ECO:0000256" key="5">
    <source>
        <dbReference type="ARBA" id="ARBA00023125"/>
    </source>
</evidence>
<dbReference type="GO" id="GO:0006351">
    <property type="term" value="P:DNA-templated transcription"/>
    <property type="evidence" value="ECO:0007669"/>
    <property type="project" value="InterPro"/>
</dbReference>
<gene>
    <name evidence="10" type="ORF">B0J13DRAFT_65136</name>
</gene>
<evidence type="ECO:0000256" key="3">
    <source>
        <dbReference type="ARBA" id="ARBA00022833"/>
    </source>
</evidence>
<evidence type="ECO:0000256" key="8">
    <source>
        <dbReference type="SAM" id="MobiDB-lite"/>
    </source>
</evidence>
<feature type="region of interest" description="Disordered" evidence="8">
    <location>
        <begin position="734"/>
        <end position="758"/>
    </location>
</feature>
<dbReference type="InterPro" id="IPR051615">
    <property type="entry name" value="Transcr_Regulatory_Elem"/>
</dbReference>
<dbReference type="EMBL" id="JAGMUU010000013">
    <property type="protein sequence ID" value="KAH7140494.1"/>
    <property type="molecule type" value="Genomic_DNA"/>
</dbReference>
<dbReference type="PANTHER" id="PTHR31313:SF77">
    <property type="entry name" value="ZN(II)2CYS6 TRANSCRIPTION FACTOR (EUROFUNG)"/>
    <property type="match status" value="1"/>
</dbReference>
<dbReference type="SMART" id="SM00906">
    <property type="entry name" value="Fungal_trans"/>
    <property type="match status" value="1"/>
</dbReference>
<evidence type="ECO:0000256" key="1">
    <source>
        <dbReference type="ARBA" id="ARBA00004123"/>
    </source>
</evidence>
<dbReference type="GO" id="GO:0005634">
    <property type="term" value="C:nucleus"/>
    <property type="evidence" value="ECO:0007669"/>
    <property type="project" value="UniProtKB-SubCell"/>
</dbReference>
<protein>
    <submittedName>
        <fullName evidence="10">Fungal-specific transcription factor</fullName>
    </submittedName>
</protein>
<evidence type="ECO:0000256" key="2">
    <source>
        <dbReference type="ARBA" id="ARBA00022723"/>
    </source>
</evidence>
<keyword evidence="3" id="KW-0862">Zinc</keyword>
<name>A0A9P9J426_9HYPO</name>
<dbReference type="SUPFAM" id="SSF57701">
    <property type="entry name" value="Zn2/Cys6 DNA-binding domain"/>
    <property type="match status" value="1"/>
</dbReference>
<dbReference type="GO" id="GO:0008270">
    <property type="term" value="F:zinc ion binding"/>
    <property type="evidence" value="ECO:0007669"/>
    <property type="project" value="InterPro"/>
</dbReference>
<dbReference type="GO" id="GO:0000981">
    <property type="term" value="F:DNA-binding transcription factor activity, RNA polymerase II-specific"/>
    <property type="evidence" value="ECO:0007669"/>
    <property type="project" value="InterPro"/>
</dbReference>
<dbReference type="SMART" id="SM00066">
    <property type="entry name" value="GAL4"/>
    <property type="match status" value="1"/>
</dbReference>
<dbReference type="InterPro" id="IPR007219">
    <property type="entry name" value="XnlR_reg_dom"/>
</dbReference>
<keyword evidence="4" id="KW-0805">Transcription regulation</keyword>
<comment type="subcellular location">
    <subcellularLocation>
        <location evidence="1">Nucleus</location>
    </subcellularLocation>
</comment>
<dbReference type="OrthoDB" id="2154091at2759"/>
<dbReference type="GO" id="GO:0003677">
    <property type="term" value="F:DNA binding"/>
    <property type="evidence" value="ECO:0007669"/>
    <property type="project" value="UniProtKB-KW"/>
</dbReference>
<dbReference type="Gene3D" id="4.10.240.10">
    <property type="entry name" value="Zn(2)-C6 fungal-type DNA-binding domain"/>
    <property type="match status" value="1"/>
</dbReference>
<reference evidence="10" key="1">
    <citation type="journal article" date="2021" name="Nat. Commun.">
        <title>Genetic determinants of endophytism in the Arabidopsis root mycobiome.</title>
        <authorList>
            <person name="Mesny F."/>
            <person name="Miyauchi S."/>
            <person name="Thiergart T."/>
            <person name="Pickel B."/>
            <person name="Atanasova L."/>
            <person name="Karlsson M."/>
            <person name="Huettel B."/>
            <person name="Barry K.W."/>
            <person name="Haridas S."/>
            <person name="Chen C."/>
            <person name="Bauer D."/>
            <person name="Andreopoulos W."/>
            <person name="Pangilinan J."/>
            <person name="LaButti K."/>
            <person name="Riley R."/>
            <person name="Lipzen A."/>
            <person name="Clum A."/>
            <person name="Drula E."/>
            <person name="Henrissat B."/>
            <person name="Kohler A."/>
            <person name="Grigoriev I.V."/>
            <person name="Martin F.M."/>
            <person name="Hacquard S."/>
        </authorList>
    </citation>
    <scope>NUCLEOTIDE SEQUENCE</scope>
    <source>
        <strain evidence="10">MPI-CAGE-AT-0021</strain>
    </source>
</reference>
<proteinExistence type="predicted"/>
<dbReference type="Proteomes" id="UP000717696">
    <property type="component" value="Unassembled WGS sequence"/>
</dbReference>
<evidence type="ECO:0000256" key="7">
    <source>
        <dbReference type="ARBA" id="ARBA00023242"/>
    </source>
</evidence>